<evidence type="ECO:0000256" key="1">
    <source>
        <dbReference type="SAM" id="MobiDB-lite"/>
    </source>
</evidence>
<feature type="transmembrane region" description="Helical" evidence="2">
    <location>
        <begin position="112"/>
        <end position="136"/>
    </location>
</feature>
<gene>
    <name evidence="3" type="ORF">FYK55_26490</name>
</gene>
<keyword evidence="4" id="KW-1185">Reference proteome</keyword>
<feature type="compositionally biased region" description="Polar residues" evidence="1">
    <location>
        <begin position="822"/>
        <end position="849"/>
    </location>
</feature>
<feature type="transmembrane region" description="Helical" evidence="2">
    <location>
        <begin position="364"/>
        <end position="390"/>
    </location>
</feature>
<feature type="transmembrane region" description="Helical" evidence="2">
    <location>
        <begin position="454"/>
        <end position="475"/>
    </location>
</feature>
<sequence length="884" mass="97034">MSSDTIIETTRTVPDRSSSTAWFWWKESKQLAPLIMLLIIVAGLILIMNVISTAIVNPGGFWLPDEVVLLVFPGLFATGAGPLMVGQERSLRTMEWLALLPISAKRLLSTKLSVAFAGLALMWCVVAVGIALFGLGNPHDANWTIGQRPSHSDNPISYPIWMVHSIYVLLSGFYVSWRIRHTFYALILLIPLAFAPMIAVGLIAAYNDRPMMSGTYDVLIGVFTLLGIAVMAPLSYRAAMRALGPERAPAAVPLLELPRRSSADASVDETAPRFGTRVAALVWQSIESRRGMLVLLVAMLLVSLLAFIRLCSIDSRLRGIDQFLPFVTLLAPLAVCWLGTAVFKQDGAIEQIRFLADRGITPQTVYYARHAIPVAILATGLLLYAGWALTTVGGWDRDRTPVPSLITVAAVVFLFYSVSQWVSQLVRTLLLAVILGPIISVIVTVWLLTAYTQLALPTAALVIVSLLPLLATRVVMRRYMDATDRPLAFVVAAGVVAAMVIVPIVFAIAFVRGVPGMTAEQRNTLLAEAHSARRQTASPVQLMFLDWRSNAERTLVPDSQKDLIEKIRNSLNANSQDPRQWINGLETLRQGSFPLQGDFYALDRFQSAFVLHRMRWRQDNDAESFERFAPWLDTASVLLKGLRRSRQVAQQEIADRLEVTLIETLRTPEMRPHRDAPAVRSAVASIGTPASRAAARRRAVLASWVQRQDPQSRSSRDHVAALETMPRGLVAWLDEPLYESFVLAALDGIQASKNRSDDGSWRRRLHSLASPKGVFESSQYSDRFRQLPAAATMGENYFAGPGQLWGRAWEYVDVAEFLQAGDDTTSPAPGITSESAPSEPTATPGSQASEPEASNADPSGSADTLSLRDSIAANNQITPTEPIR</sequence>
<comment type="caution">
    <text evidence="3">The sequence shown here is derived from an EMBL/GenBank/DDBJ whole genome shotgun (WGS) entry which is preliminary data.</text>
</comment>
<feature type="transmembrane region" description="Helical" evidence="2">
    <location>
        <begin position="34"/>
        <end position="55"/>
    </location>
</feature>
<keyword evidence="3" id="KW-0012">Acyltransferase</keyword>
<feature type="transmembrane region" description="Helical" evidence="2">
    <location>
        <begin position="402"/>
        <end position="422"/>
    </location>
</feature>
<dbReference type="RefSeq" id="WP_150079660.1">
    <property type="nucleotide sequence ID" value="NZ_VWOX01000026.1"/>
</dbReference>
<feature type="transmembrane region" description="Helical" evidence="2">
    <location>
        <begin position="429"/>
        <end position="448"/>
    </location>
</feature>
<proteinExistence type="predicted"/>
<reference evidence="3 4" key="1">
    <citation type="submission" date="2019-08" db="EMBL/GenBank/DDBJ databases">
        <authorList>
            <person name="Dhanesh K."/>
            <person name="Kumar G."/>
            <person name="Sasikala C."/>
            <person name="Venkata Ramana C."/>
        </authorList>
    </citation>
    <scope>NUCLEOTIDE SEQUENCE [LARGE SCALE GENOMIC DNA]</scope>
    <source>
        <strain evidence="3 4">JC645</strain>
    </source>
</reference>
<dbReference type="EMBL" id="VWOX01000026">
    <property type="protein sequence ID" value="KAA5538752.1"/>
    <property type="molecule type" value="Genomic_DNA"/>
</dbReference>
<keyword evidence="2" id="KW-0472">Membrane</keyword>
<name>A0A5M6CXM5_9BACT</name>
<evidence type="ECO:0000313" key="4">
    <source>
        <dbReference type="Proteomes" id="UP000324479"/>
    </source>
</evidence>
<organism evidence="3 4">
    <name type="scientific">Roseiconus nitratireducens</name>
    <dbReference type="NCBI Taxonomy" id="2605748"/>
    <lineage>
        <taxon>Bacteria</taxon>
        <taxon>Pseudomonadati</taxon>
        <taxon>Planctomycetota</taxon>
        <taxon>Planctomycetia</taxon>
        <taxon>Pirellulales</taxon>
        <taxon>Pirellulaceae</taxon>
        <taxon>Roseiconus</taxon>
    </lineage>
</organism>
<evidence type="ECO:0000256" key="2">
    <source>
        <dbReference type="SAM" id="Phobius"/>
    </source>
</evidence>
<dbReference type="Proteomes" id="UP000324479">
    <property type="component" value="Unassembled WGS sequence"/>
</dbReference>
<feature type="compositionally biased region" description="Polar residues" evidence="1">
    <location>
        <begin position="872"/>
        <end position="884"/>
    </location>
</feature>
<dbReference type="GO" id="GO:0016746">
    <property type="term" value="F:acyltransferase activity"/>
    <property type="evidence" value="ECO:0007669"/>
    <property type="project" value="UniProtKB-KW"/>
</dbReference>
<keyword evidence="3" id="KW-0808">Transferase</keyword>
<keyword evidence="2" id="KW-0812">Transmembrane</keyword>
<accession>A0A5M6CXM5</accession>
<feature type="transmembrane region" description="Helical" evidence="2">
    <location>
        <begin position="218"/>
        <end position="236"/>
    </location>
</feature>
<feature type="transmembrane region" description="Helical" evidence="2">
    <location>
        <begin position="292"/>
        <end position="310"/>
    </location>
</feature>
<feature type="region of interest" description="Disordered" evidence="1">
    <location>
        <begin position="821"/>
        <end position="884"/>
    </location>
</feature>
<feature type="transmembrane region" description="Helical" evidence="2">
    <location>
        <begin position="183"/>
        <end position="206"/>
    </location>
</feature>
<protein>
    <submittedName>
        <fullName evidence="3">Acyltransferase</fullName>
    </submittedName>
</protein>
<feature type="transmembrane region" description="Helical" evidence="2">
    <location>
        <begin position="67"/>
        <end position="85"/>
    </location>
</feature>
<evidence type="ECO:0000313" key="3">
    <source>
        <dbReference type="EMBL" id="KAA5538752.1"/>
    </source>
</evidence>
<feature type="transmembrane region" description="Helical" evidence="2">
    <location>
        <begin position="487"/>
        <end position="511"/>
    </location>
</feature>
<keyword evidence="2" id="KW-1133">Transmembrane helix</keyword>
<feature type="transmembrane region" description="Helical" evidence="2">
    <location>
        <begin position="156"/>
        <end position="176"/>
    </location>
</feature>
<feature type="transmembrane region" description="Helical" evidence="2">
    <location>
        <begin position="322"/>
        <end position="343"/>
    </location>
</feature>
<dbReference type="AlphaFoldDB" id="A0A5M6CXM5"/>